<evidence type="ECO:0000313" key="2">
    <source>
        <dbReference type="Proteomes" id="UP000824236"/>
    </source>
</evidence>
<comment type="caution">
    <text evidence="1">The sequence shown here is derived from an EMBL/GenBank/DDBJ whole genome shotgun (WGS) entry which is preliminary data.</text>
</comment>
<organism evidence="1 2">
    <name type="scientific">Candidatus Bacteroides intestinipullorum</name>
    <dbReference type="NCBI Taxonomy" id="2838471"/>
    <lineage>
        <taxon>Bacteria</taxon>
        <taxon>Pseudomonadati</taxon>
        <taxon>Bacteroidota</taxon>
        <taxon>Bacteroidia</taxon>
        <taxon>Bacteroidales</taxon>
        <taxon>Bacteroidaceae</taxon>
        <taxon>Bacteroides</taxon>
    </lineage>
</organism>
<dbReference type="Proteomes" id="UP000824236">
    <property type="component" value="Unassembled WGS sequence"/>
</dbReference>
<dbReference type="AlphaFoldDB" id="A0A9E2NQJ6"/>
<accession>A0A9E2NQJ6</accession>
<gene>
    <name evidence="1" type="ORF">H9791_07480</name>
</gene>
<sequence length="573" mass="65072">MRYAASGVEAVINFVVKQPTAGVNGGLSSANAVSTGFGNNIFYVQANHKRSTFGLQYFVTYRNYDERTMDETQTFNFADGSVRRRVSEGLNTPFSYATHALAATYNLTKADDYVFNAVFTQNIGHYPHNDFGQRIREDGRPDLYSMTRIDQQSNNPSLDLYFKKNFARRQQLLLNVVGTYIGTDYSRYYSEAESLDGTPFSEYDYDTDGKRYSLIGEGYYSKDFERVTLAAGLRYLHGYTRNRYVGAVDQVTDMRNSSLYGYVEVQGRLGKLDYGVGAGVSREYFDESGRGYTFYTFRPQVQLRYPLFRGASLSYRFSSSPNLPSLADLSDIPQQLTDLEMNRGNRDLEPYRSYVNRLQLSWSHPRVSVYLTGSHVYNKNPILEQTSLTEVDGQPMFVYAAANQKRSSRLGGQLSVNVKLVPDVLSLNLYGGVNRYDSRGHDYSHRYTAWNGGGSLSATYKGFSFYASMSSRYNALYGETIDYGETNSVLQLMYTWKTLSAGLGMLYPFQARGWSGGTRQMNRLVQKESWSHIRDNGNMVLLQLTWRFSRGRKHQAGRKELSNSDHETGIATE</sequence>
<dbReference type="EMBL" id="JAHLFO010000106">
    <property type="protein sequence ID" value="MBU3814336.1"/>
    <property type="molecule type" value="Genomic_DNA"/>
</dbReference>
<proteinExistence type="predicted"/>
<reference evidence="1" key="1">
    <citation type="journal article" date="2021" name="PeerJ">
        <title>Extensive microbial diversity within the chicken gut microbiome revealed by metagenomics and culture.</title>
        <authorList>
            <person name="Gilroy R."/>
            <person name="Ravi A."/>
            <person name="Getino M."/>
            <person name="Pursley I."/>
            <person name="Horton D.L."/>
            <person name="Alikhan N.F."/>
            <person name="Baker D."/>
            <person name="Gharbi K."/>
            <person name="Hall N."/>
            <person name="Watson M."/>
            <person name="Adriaenssens E.M."/>
            <person name="Foster-Nyarko E."/>
            <person name="Jarju S."/>
            <person name="Secka A."/>
            <person name="Antonio M."/>
            <person name="Oren A."/>
            <person name="Chaudhuri R.R."/>
            <person name="La Ragione R."/>
            <person name="Hildebrand F."/>
            <person name="Pallen M.J."/>
        </authorList>
    </citation>
    <scope>NUCLEOTIDE SEQUENCE</scope>
    <source>
        <strain evidence="1">B3-3758</strain>
    </source>
</reference>
<evidence type="ECO:0000313" key="1">
    <source>
        <dbReference type="EMBL" id="MBU3814336.1"/>
    </source>
</evidence>
<reference evidence="1" key="2">
    <citation type="submission" date="2021-04" db="EMBL/GenBank/DDBJ databases">
        <authorList>
            <person name="Gilroy R."/>
        </authorList>
    </citation>
    <scope>NUCLEOTIDE SEQUENCE</scope>
    <source>
        <strain evidence="1">B3-3758</strain>
    </source>
</reference>
<protein>
    <submittedName>
        <fullName evidence="1">Outer membrane beta-barrel family protein</fullName>
    </submittedName>
</protein>
<name>A0A9E2NQJ6_9BACE</name>
<dbReference type="SUPFAM" id="SSF56935">
    <property type="entry name" value="Porins"/>
    <property type="match status" value="1"/>
</dbReference>